<dbReference type="InterPro" id="IPR002347">
    <property type="entry name" value="SDR_fam"/>
</dbReference>
<dbReference type="Pfam" id="PF00106">
    <property type="entry name" value="adh_short"/>
    <property type="match status" value="1"/>
</dbReference>
<dbReference type="Gene3D" id="3.40.50.720">
    <property type="entry name" value="NAD(P)-binding Rossmann-like Domain"/>
    <property type="match status" value="1"/>
</dbReference>
<evidence type="ECO:0000313" key="4">
    <source>
        <dbReference type="WBParaSite" id="TREG1_26170.1"/>
    </source>
</evidence>
<dbReference type="WBParaSite" id="TREG1_26170.1">
    <property type="protein sequence ID" value="TREG1_26170.1"/>
    <property type="gene ID" value="TREG1_26170"/>
</dbReference>
<dbReference type="WBParaSite" id="TREG1_26170.5">
    <property type="protein sequence ID" value="TREG1_26170.5"/>
    <property type="gene ID" value="TREG1_26170"/>
</dbReference>
<dbReference type="SUPFAM" id="SSF51735">
    <property type="entry name" value="NAD(P)-binding Rossmann-fold domains"/>
    <property type="match status" value="1"/>
</dbReference>
<dbReference type="Proteomes" id="UP000050795">
    <property type="component" value="Unassembled WGS sequence"/>
</dbReference>
<dbReference type="PANTHER" id="PTHR44147">
    <property type="entry name" value="DEHYDROGENASE/REDUCTASE SDR FAMILY MEMBER 1"/>
    <property type="match status" value="1"/>
</dbReference>
<dbReference type="PRINTS" id="PR00080">
    <property type="entry name" value="SDRFAMILY"/>
</dbReference>
<dbReference type="PANTHER" id="PTHR44147:SF2">
    <property type="entry name" value="DEHYDROGENASE_REDUCTASE SDR FAMILY MEMBER 1"/>
    <property type="match status" value="1"/>
</dbReference>
<sequence length="338" mass="37042">MSGKLEGCVCLVTGATRGIGKGIAIELGQAGAIVYITGRTLKPDGKNIGGSLEETAEIITSGGGKCIPIVVDHTDDNQIAKLFERIEREQNGRLDILVNNAFSAVGFLLENVDKPYFEIDSKSPGEAWDIINSVGLRNNYICCVLATKLMIKYQEKLKNQGVGIDQSRPGLIVNVSSIGARIYFFNVPYGSGKAALDRMTTDMAYDLKRTKTDVCILTLWPGPVRTETVVSQAAGGTLELGEKIVFNYDTAETPQLSGRVIIALANEKRDKLFSRAGQVILTCDVADEYDIREPDGRKPINLRSLQFAVKQQHPLLSYFIPGFLRIPLSFVTYFLGRK</sequence>
<dbReference type="AlphaFoldDB" id="A0AA85JJB9"/>
<evidence type="ECO:0000313" key="3">
    <source>
        <dbReference type="Proteomes" id="UP000050795"/>
    </source>
</evidence>
<name>A0AA85JJB9_TRIRE</name>
<organism evidence="3 6">
    <name type="scientific">Trichobilharzia regenti</name>
    <name type="common">Nasal bird schistosome</name>
    <dbReference type="NCBI Taxonomy" id="157069"/>
    <lineage>
        <taxon>Eukaryota</taxon>
        <taxon>Metazoa</taxon>
        <taxon>Spiralia</taxon>
        <taxon>Lophotrochozoa</taxon>
        <taxon>Platyhelminthes</taxon>
        <taxon>Trematoda</taxon>
        <taxon>Digenea</taxon>
        <taxon>Strigeidida</taxon>
        <taxon>Schistosomatoidea</taxon>
        <taxon>Schistosomatidae</taxon>
        <taxon>Trichobilharzia</taxon>
    </lineage>
</organism>
<accession>A0AA85JJB9</accession>
<evidence type="ECO:0008006" key="7">
    <source>
        <dbReference type="Google" id="ProtNLM"/>
    </source>
</evidence>
<dbReference type="InterPro" id="IPR036291">
    <property type="entry name" value="NAD(P)-bd_dom_sf"/>
</dbReference>
<protein>
    <recommendedName>
        <fullName evidence="7">Dehydrogenase/reductase SDR family member 1</fullName>
    </recommendedName>
</protein>
<dbReference type="InterPro" id="IPR020904">
    <property type="entry name" value="Sc_DH/Rdtase_CS"/>
</dbReference>
<evidence type="ECO:0000313" key="5">
    <source>
        <dbReference type="WBParaSite" id="TREG1_26170.2"/>
    </source>
</evidence>
<reference evidence="4 5" key="2">
    <citation type="submission" date="2023-11" db="UniProtKB">
        <authorList>
            <consortium name="WormBaseParasite"/>
        </authorList>
    </citation>
    <scope>IDENTIFICATION</scope>
</reference>
<comment type="similarity">
    <text evidence="2">Belongs to the short-chain dehydrogenases/reductases (SDR) family.</text>
</comment>
<dbReference type="PROSITE" id="PS00061">
    <property type="entry name" value="ADH_SHORT"/>
    <property type="match status" value="1"/>
</dbReference>
<evidence type="ECO:0000256" key="2">
    <source>
        <dbReference type="RuleBase" id="RU000363"/>
    </source>
</evidence>
<evidence type="ECO:0000256" key="1">
    <source>
        <dbReference type="ARBA" id="ARBA00023002"/>
    </source>
</evidence>
<dbReference type="GO" id="GO:0016491">
    <property type="term" value="F:oxidoreductase activity"/>
    <property type="evidence" value="ECO:0007669"/>
    <property type="project" value="UniProtKB-KW"/>
</dbReference>
<dbReference type="PRINTS" id="PR00081">
    <property type="entry name" value="GDHRDH"/>
</dbReference>
<evidence type="ECO:0000313" key="6">
    <source>
        <dbReference type="WBParaSite" id="TREG1_26170.3"/>
    </source>
</evidence>
<keyword evidence="1" id="KW-0560">Oxidoreductase</keyword>
<dbReference type="WBParaSite" id="TREG1_26170.3">
    <property type="protein sequence ID" value="TREG1_26170.3"/>
    <property type="gene ID" value="TREG1_26170"/>
</dbReference>
<reference evidence="3" key="1">
    <citation type="submission" date="2022-06" db="EMBL/GenBank/DDBJ databases">
        <authorList>
            <person name="Berger JAMES D."/>
            <person name="Berger JAMES D."/>
        </authorList>
    </citation>
    <scope>NUCLEOTIDE SEQUENCE [LARGE SCALE GENOMIC DNA]</scope>
</reference>
<keyword evidence="3" id="KW-1185">Reference proteome</keyword>
<dbReference type="WBParaSite" id="TREG1_26170.2">
    <property type="protein sequence ID" value="TREG1_26170.2"/>
    <property type="gene ID" value="TREG1_26170"/>
</dbReference>
<proteinExistence type="inferred from homology"/>
<dbReference type="WBParaSite" id="TREG1_26170.4">
    <property type="protein sequence ID" value="TREG1_26170.4"/>
    <property type="gene ID" value="TREG1_26170"/>
</dbReference>